<keyword evidence="6" id="KW-1185">Reference proteome</keyword>
<sequence length="236" mass="26715">MNSLSIIIPTYNEEENIGKIIVTLQKILENNSIPYEILVMDDKSTDKTQTIVQNISKSSLNIHLIIRLRDHGLSQSVVDGFSRAQNNLLIVMDADFSHPPSAVVELYNALTKGYDLAIGSRYIKGGAIENWPVERKILSFGATFLARLLFPDINDPVSGFFGLHRRILEGARLKPRGYKILLEVLGKSNWNSIIELPITFVEREGGSSKLNLKVIFQYIIQFTDIATFRVCHRFHE</sequence>
<name>A0A2V2MR39_9EURY</name>
<comment type="caution">
    <text evidence="5">The sequence shown here is derived from an EMBL/GenBank/DDBJ whole genome shotgun (WGS) entry which is preliminary data.</text>
</comment>
<evidence type="ECO:0000256" key="3">
    <source>
        <dbReference type="ARBA" id="ARBA00022679"/>
    </source>
</evidence>
<proteinExistence type="inferred from homology"/>
<organism evidence="5 6">
    <name type="scientific">Methanospirillum lacunae</name>
    <dbReference type="NCBI Taxonomy" id="668570"/>
    <lineage>
        <taxon>Archaea</taxon>
        <taxon>Methanobacteriati</taxon>
        <taxon>Methanobacteriota</taxon>
        <taxon>Stenosarchaea group</taxon>
        <taxon>Methanomicrobia</taxon>
        <taxon>Methanomicrobiales</taxon>
        <taxon>Methanospirillaceae</taxon>
        <taxon>Methanospirillum</taxon>
    </lineage>
</organism>
<evidence type="ECO:0000259" key="4">
    <source>
        <dbReference type="Pfam" id="PF00535"/>
    </source>
</evidence>
<dbReference type="GeneID" id="97547671"/>
<reference evidence="5 6" key="1">
    <citation type="submission" date="2018-05" db="EMBL/GenBank/DDBJ databases">
        <title>Draft genome of Methanospirillum lacunae Ki8-1.</title>
        <authorList>
            <person name="Dueholm M.S."/>
            <person name="Nielsen P.H."/>
            <person name="Bakmann L.F."/>
            <person name="Otzen D.E."/>
        </authorList>
    </citation>
    <scope>NUCLEOTIDE SEQUENCE [LARGE SCALE GENOMIC DNA]</scope>
    <source>
        <strain evidence="5 6">Ki8-1</strain>
    </source>
</reference>
<dbReference type="SUPFAM" id="SSF53448">
    <property type="entry name" value="Nucleotide-diphospho-sugar transferases"/>
    <property type="match status" value="1"/>
</dbReference>
<evidence type="ECO:0000313" key="6">
    <source>
        <dbReference type="Proteomes" id="UP000245657"/>
    </source>
</evidence>
<dbReference type="Gene3D" id="3.90.550.10">
    <property type="entry name" value="Spore Coat Polysaccharide Biosynthesis Protein SpsA, Chain A"/>
    <property type="match status" value="1"/>
</dbReference>
<dbReference type="PANTHER" id="PTHR43398:SF1">
    <property type="entry name" value="DOLICHOL-PHOSPHATE MANNOSYLTRANSFERASE SUBUNIT 1"/>
    <property type="match status" value="1"/>
</dbReference>
<dbReference type="Pfam" id="PF00535">
    <property type="entry name" value="Glycos_transf_2"/>
    <property type="match status" value="1"/>
</dbReference>
<gene>
    <name evidence="5" type="ORF">DK846_14520</name>
</gene>
<dbReference type="GO" id="GO:0004582">
    <property type="term" value="F:dolichyl-phosphate beta-D-mannosyltransferase activity"/>
    <property type="evidence" value="ECO:0007669"/>
    <property type="project" value="InterPro"/>
</dbReference>
<dbReference type="OrthoDB" id="46222at2157"/>
<dbReference type="Proteomes" id="UP000245657">
    <property type="component" value="Unassembled WGS sequence"/>
</dbReference>
<dbReference type="EMBL" id="QGMY01000011">
    <property type="protein sequence ID" value="PWR70602.1"/>
    <property type="molecule type" value="Genomic_DNA"/>
</dbReference>
<dbReference type="CDD" id="cd06442">
    <property type="entry name" value="DPM1_like"/>
    <property type="match status" value="1"/>
</dbReference>
<comment type="similarity">
    <text evidence="1">Belongs to the glycosyltransferase 2 family.</text>
</comment>
<dbReference type="GO" id="GO:0035269">
    <property type="term" value="P:protein O-linked glycosylation via mannose"/>
    <property type="evidence" value="ECO:0007669"/>
    <property type="project" value="TreeGrafter"/>
</dbReference>
<dbReference type="InterPro" id="IPR029044">
    <property type="entry name" value="Nucleotide-diphossugar_trans"/>
</dbReference>
<protein>
    <submittedName>
        <fullName evidence="5">Polyprenol monophosphomannose synthase</fullName>
    </submittedName>
</protein>
<evidence type="ECO:0000256" key="2">
    <source>
        <dbReference type="ARBA" id="ARBA00022676"/>
    </source>
</evidence>
<dbReference type="AlphaFoldDB" id="A0A2V2MR39"/>
<dbReference type="InterPro" id="IPR001173">
    <property type="entry name" value="Glyco_trans_2-like"/>
</dbReference>
<keyword evidence="3" id="KW-0808">Transferase</keyword>
<feature type="domain" description="Glycosyltransferase 2-like" evidence="4">
    <location>
        <begin position="5"/>
        <end position="169"/>
    </location>
</feature>
<dbReference type="GO" id="GO:0016020">
    <property type="term" value="C:membrane"/>
    <property type="evidence" value="ECO:0007669"/>
    <property type="project" value="GOC"/>
</dbReference>
<dbReference type="GO" id="GO:0006506">
    <property type="term" value="P:GPI anchor biosynthetic process"/>
    <property type="evidence" value="ECO:0007669"/>
    <property type="project" value="TreeGrafter"/>
</dbReference>
<accession>A0A2V2MR39</accession>
<keyword evidence="2" id="KW-0328">Glycosyltransferase</keyword>
<dbReference type="RefSeq" id="WP_109969715.1">
    <property type="nucleotide sequence ID" value="NZ_CP176093.1"/>
</dbReference>
<dbReference type="InterPro" id="IPR039528">
    <property type="entry name" value="DPM1-like"/>
</dbReference>
<dbReference type="GO" id="GO:0006488">
    <property type="term" value="P:dolichol-linked oligosaccharide biosynthetic process"/>
    <property type="evidence" value="ECO:0007669"/>
    <property type="project" value="TreeGrafter"/>
</dbReference>
<dbReference type="PANTHER" id="PTHR43398">
    <property type="entry name" value="DOLICHOL-PHOSPHATE MANNOSYLTRANSFERASE SUBUNIT 1"/>
    <property type="match status" value="1"/>
</dbReference>
<evidence type="ECO:0000313" key="5">
    <source>
        <dbReference type="EMBL" id="PWR70602.1"/>
    </source>
</evidence>
<evidence type="ECO:0000256" key="1">
    <source>
        <dbReference type="ARBA" id="ARBA00006739"/>
    </source>
</evidence>